<protein>
    <submittedName>
        <fullName evidence="3">Armadillo-type fold protein</fullName>
    </submittedName>
</protein>
<dbReference type="Pfam" id="PF06371">
    <property type="entry name" value="Drf_GBD"/>
    <property type="match status" value="1"/>
</dbReference>
<dbReference type="SUPFAM" id="SSF48371">
    <property type="entry name" value="ARM repeat"/>
    <property type="match status" value="1"/>
</dbReference>
<feature type="compositionally biased region" description="Low complexity" evidence="1">
    <location>
        <begin position="369"/>
        <end position="384"/>
    </location>
</feature>
<proteinExistence type="predicted"/>
<feature type="compositionally biased region" description="Low complexity" evidence="1">
    <location>
        <begin position="404"/>
        <end position="423"/>
    </location>
</feature>
<dbReference type="OrthoDB" id="2155261at2759"/>
<organism evidence="3 4">
    <name type="scientific">Metarhizium album (strain ARSEF 1941)</name>
    <dbReference type="NCBI Taxonomy" id="1081103"/>
    <lineage>
        <taxon>Eukaryota</taxon>
        <taxon>Fungi</taxon>
        <taxon>Dikarya</taxon>
        <taxon>Ascomycota</taxon>
        <taxon>Pezizomycotina</taxon>
        <taxon>Sordariomycetes</taxon>
        <taxon>Hypocreomycetidae</taxon>
        <taxon>Hypocreales</taxon>
        <taxon>Clavicipitaceae</taxon>
        <taxon>Metarhizium</taxon>
    </lineage>
</organism>
<feature type="compositionally biased region" description="Basic and acidic residues" evidence="1">
    <location>
        <begin position="355"/>
        <end position="364"/>
    </location>
</feature>
<dbReference type="HOGENOM" id="CLU_008022_0_0_1"/>
<feature type="compositionally biased region" description="Basic and acidic residues" evidence="1">
    <location>
        <begin position="155"/>
        <end position="168"/>
    </location>
</feature>
<feature type="region of interest" description="Disordered" evidence="1">
    <location>
        <begin position="760"/>
        <end position="808"/>
    </location>
</feature>
<dbReference type="InterPro" id="IPR011989">
    <property type="entry name" value="ARM-like"/>
</dbReference>
<evidence type="ECO:0000259" key="2">
    <source>
        <dbReference type="SMART" id="SM01140"/>
    </source>
</evidence>
<dbReference type="Gene3D" id="1.25.10.10">
    <property type="entry name" value="Leucine-rich Repeat Variant"/>
    <property type="match status" value="1"/>
</dbReference>
<sequence length="808" mass="89221">MASDSRGESLNFEGSSPSKPSSFIVSFLHRRQPSIDKALSSTTSAAEQLGFPDKTMVGQLLRSGPGALGELQQNQQDVAPRSPRKSRDEPRTGRQSPTKSALGKFAFRSNADKEAARTAKSRDGSPQKPKKAKSATNLAGLLPRPKSLKNLYKLATEEDNRKRDKENMTPDGTPVSERPPPIFAQFTSDRTVRQEIGCSENTPGRAVRDRPKTFQGPKPQDDAVHCPWPSSSSPSKTNARAARPVSMHPTQTPRGKGASGHGRSKSAATTPTNSLPQLRVDPKDIDAQLEALLDRRNIPENQRYKMRNLADTIKLEFIRQDHAEMQAARADRPGTTGTTGSTSSAEGAISGDLNSPHEVEERPARSRGRSFTFSRGKKGSSSPAKKPKGEATLGHHFRSRSTDSVASDPRPSSSSSPSKASGFLSKIKAQQGPSDYVAYLRKVQKPELVEVGKLHKLRLLLRNETVAWIEDFIQQGGMHEIVELLNRIMGVEWREEHEDALLHENLLCLKGLATTAKAMEHVNAVQAQLFPKLLHLLFDPEKKGPSEFTTRNIVTSVLLTYIESAPPAERVVRVKNVLGHLRDKDTEEGRRPLPFVLEMRQERPYRVWCKEVVSVTKEVFWIFLHNLNVVALASDKAARSTAPQEGCSAGGDEHRDGPFGYMLRHFPQERPPVPAAPYVGGVEWDATNYLASHVDLMNAIIACTPSTRERNALRAEFRISGWERCLGGSLRICKEKFYGSVHVALRTWVAAAAEDGWDVRDVRFGPPPESRSPRKTAGGQKPKVEAPPKLEMPRLDFGDVQPAEDAWL</sequence>
<feature type="compositionally biased region" description="Basic and acidic residues" evidence="1">
    <location>
        <begin position="782"/>
        <end position="797"/>
    </location>
</feature>
<dbReference type="SMART" id="SM01140">
    <property type="entry name" value="Drf_GBD"/>
    <property type="match status" value="1"/>
</dbReference>
<dbReference type="PANTHER" id="PTHR47102">
    <property type="entry name" value="PROTEIN BNI1"/>
    <property type="match status" value="1"/>
</dbReference>
<feature type="compositionally biased region" description="Low complexity" evidence="1">
    <location>
        <begin position="334"/>
        <end position="344"/>
    </location>
</feature>
<feature type="compositionally biased region" description="Basic and acidic residues" evidence="1">
    <location>
        <begin position="110"/>
        <end position="125"/>
    </location>
</feature>
<dbReference type="Proteomes" id="UP000030816">
    <property type="component" value="Unassembled WGS sequence"/>
</dbReference>
<keyword evidence="4" id="KW-1185">Reference proteome</keyword>
<dbReference type="InterPro" id="IPR010473">
    <property type="entry name" value="GTPase-bd"/>
</dbReference>
<dbReference type="AlphaFoldDB" id="A0A0B2WYN3"/>
<evidence type="ECO:0000313" key="3">
    <source>
        <dbReference type="EMBL" id="KHN99153.1"/>
    </source>
</evidence>
<feature type="region of interest" description="Disordered" evidence="1">
    <location>
        <begin position="38"/>
        <end position="282"/>
    </location>
</feature>
<dbReference type="PANTHER" id="PTHR47102:SF2">
    <property type="entry name" value="PROTEIN BNI1"/>
    <property type="match status" value="1"/>
</dbReference>
<accession>A0A0B2WYN3</accession>
<name>A0A0B2WYN3_METAS</name>
<feature type="region of interest" description="Disordered" evidence="1">
    <location>
        <begin position="1"/>
        <end position="22"/>
    </location>
</feature>
<evidence type="ECO:0000313" key="4">
    <source>
        <dbReference type="Proteomes" id="UP000030816"/>
    </source>
</evidence>
<feature type="region of interest" description="Disordered" evidence="1">
    <location>
        <begin position="325"/>
        <end position="423"/>
    </location>
</feature>
<dbReference type="GO" id="GO:0030036">
    <property type="term" value="P:actin cytoskeleton organization"/>
    <property type="evidence" value="ECO:0007669"/>
    <property type="project" value="InterPro"/>
</dbReference>
<dbReference type="EMBL" id="AZHE01000005">
    <property type="protein sequence ID" value="KHN99153.1"/>
    <property type="molecule type" value="Genomic_DNA"/>
</dbReference>
<feature type="compositionally biased region" description="Polar residues" evidence="1">
    <location>
        <begin position="229"/>
        <end position="238"/>
    </location>
</feature>
<dbReference type="GeneID" id="63737306"/>
<dbReference type="InterPro" id="IPR016024">
    <property type="entry name" value="ARM-type_fold"/>
</dbReference>
<evidence type="ECO:0000256" key="1">
    <source>
        <dbReference type="SAM" id="MobiDB-lite"/>
    </source>
</evidence>
<dbReference type="STRING" id="1081103.A0A0B2WYN3"/>
<feature type="domain" description="Formin GTPase-binding" evidence="2">
    <location>
        <begin position="277"/>
        <end position="561"/>
    </location>
</feature>
<comment type="caution">
    <text evidence="3">The sequence shown here is derived from an EMBL/GenBank/DDBJ whole genome shotgun (WGS) entry which is preliminary data.</text>
</comment>
<dbReference type="GO" id="GO:0003779">
    <property type="term" value="F:actin binding"/>
    <property type="evidence" value="ECO:0007669"/>
    <property type="project" value="InterPro"/>
</dbReference>
<dbReference type="RefSeq" id="XP_040680219.1">
    <property type="nucleotide sequence ID" value="XM_040821650.1"/>
</dbReference>
<gene>
    <name evidence="3" type="ORF">MAM_02851</name>
</gene>
<dbReference type="GO" id="GO:0031267">
    <property type="term" value="F:small GTPase binding"/>
    <property type="evidence" value="ECO:0007669"/>
    <property type="project" value="InterPro"/>
</dbReference>
<reference evidence="3 4" key="1">
    <citation type="journal article" date="2014" name="Proc. Natl. Acad. Sci. U.S.A.">
        <title>Trajectory and genomic determinants of fungal-pathogen speciation and host adaptation.</title>
        <authorList>
            <person name="Hu X."/>
            <person name="Xiao G."/>
            <person name="Zheng P."/>
            <person name="Shang Y."/>
            <person name="Su Y."/>
            <person name="Zhang X."/>
            <person name="Liu X."/>
            <person name="Zhan S."/>
            <person name="St Leger R.J."/>
            <person name="Wang C."/>
        </authorList>
    </citation>
    <scope>NUCLEOTIDE SEQUENCE [LARGE SCALE GENOMIC DNA]</scope>
    <source>
        <strain evidence="3 4">ARSEF 1941</strain>
    </source>
</reference>
<dbReference type="InterPro" id="IPR051661">
    <property type="entry name" value="Actin_filament_regulator"/>
</dbReference>
<feature type="compositionally biased region" description="Polar residues" evidence="1">
    <location>
        <begin position="266"/>
        <end position="276"/>
    </location>
</feature>